<accession>A0A023PK32</accession>
<evidence type="ECO:0000256" key="7">
    <source>
        <dbReference type="HAMAP-Rule" id="MF_00382"/>
    </source>
</evidence>
<keyword evidence="4 7" id="KW-0689">Ribosomal protein</keyword>
<comment type="function">
    <text evidence="7 9">Binds directly to 23S ribosomal RNA and is necessary for the in vitro assembly process of the 50S ribosomal subunit. It is not involved in the protein synthesizing functions of that subunit.</text>
</comment>
<dbReference type="GO" id="GO:0009507">
    <property type="term" value="C:chloroplast"/>
    <property type="evidence" value="ECO:0007669"/>
    <property type="project" value="UniProtKB-SubCell"/>
</dbReference>
<dbReference type="GO" id="GO:0003735">
    <property type="term" value="F:structural constituent of ribosome"/>
    <property type="evidence" value="ECO:0007669"/>
    <property type="project" value="InterPro"/>
</dbReference>
<evidence type="ECO:0000313" key="10">
    <source>
        <dbReference type="EMBL" id="AHX25251.1"/>
    </source>
</evidence>
<dbReference type="PRINTS" id="PR00062">
    <property type="entry name" value="RIBOSOMALL20"/>
</dbReference>
<geneLocation type="chloroplast" evidence="10"/>
<dbReference type="PANTHER" id="PTHR10986">
    <property type="entry name" value="39S RIBOSOMAL PROTEIN L20"/>
    <property type="match status" value="1"/>
</dbReference>
<dbReference type="EMBL" id="KJ410683">
    <property type="protein sequence ID" value="AHX25251.1"/>
    <property type="molecule type" value="Genomic_DNA"/>
</dbReference>
<dbReference type="GO" id="GO:0019843">
    <property type="term" value="F:rRNA binding"/>
    <property type="evidence" value="ECO:0007669"/>
    <property type="project" value="UniProtKB-UniRule"/>
</dbReference>
<evidence type="ECO:0000256" key="3">
    <source>
        <dbReference type="ARBA" id="ARBA00022884"/>
    </source>
</evidence>
<dbReference type="PROSITE" id="PS00937">
    <property type="entry name" value="RIBOSOMAL_L20"/>
    <property type="match status" value="1"/>
</dbReference>
<dbReference type="SUPFAM" id="SSF74731">
    <property type="entry name" value="Ribosomal protein L20"/>
    <property type="match status" value="1"/>
</dbReference>
<sequence length="134" mass="15793">MIRVKRGNIARKSRKKVLGLAKGYVGSHSRLFRIANQQVSRALRYSYSGRKDRKRWFRRLWITRINIASRNIGLNYSRLIYKLKSESIGLNRKMLAHLAVLDPQIWATLGEPIVVPNNWFEKREKEISQERTKA</sequence>
<dbReference type="HAMAP" id="MF_00382">
    <property type="entry name" value="Ribosomal_bL20"/>
    <property type="match status" value="1"/>
</dbReference>
<keyword evidence="5 7" id="KW-0687">Ribonucleoprotein</keyword>
<proteinExistence type="inferred from homology"/>
<comment type="subcellular location">
    <subcellularLocation>
        <location evidence="7">Plastid</location>
        <location evidence="7">Chloroplast</location>
    </subcellularLocation>
</comment>
<evidence type="ECO:0000256" key="9">
    <source>
        <dbReference type="RuleBase" id="RU004311"/>
    </source>
</evidence>
<dbReference type="Gene3D" id="1.10.1900.20">
    <property type="entry name" value="Ribosomal protein L20"/>
    <property type="match status" value="1"/>
</dbReference>
<dbReference type="GO" id="GO:0005840">
    <property type="term" value="C:ribosome"/>
    <property type="evidence" value="ECO:0007669"/>
    <property type="project" value="UniProtKB-KW"/>
</dbReference>
<keyword evidence="2 7" id="KW-0699">rRNA-binding</keyword>
<name>A0A023PK32_9STRA</name>
<evidence type="ECO:0000256" key="4">
    <source>
        <dbReference type="ARBA" id="ARBA00022980"/>
    </source>
</evidence>
<dbReference type="Pfam" id="PF00453">
    <property type="entry name" value="Ribosomal_L20"/>
    <property type="match status" value="1"/>
</dbReference>
<dbReference type="Gene3D" id="6.10.160.10">
    <property type="match status" value="1"/>
</dbReference>
<dbReference type="CDD" id="cd07026">
    <property type="entry name" value="Ribosomal_L20"/>
    <property type="match status" value="1"/>
</dbReference>
<dbReference type="GO" id="GO:0006412">
    <property type="term" value="P:translation"/>
    <property type="evidence" value="ECO:0007669"/>
    <property type="project" value="InterPro"/>
</dbReference>
<evidence type="ECO:0000256" key="5">
    <source>
        <dbReference type="ARBA" id="ARBA00023274"/>
    </source>
</evidence>
<gene>
    <name evidence="7 10" type="primary">rpl20</name>
    <name evidence="10" type="ORF">Naon00073</name>
</gene>
<dbReference type="GO" id="GO:1990904">
    <property type="term" value="C:ribonucleoprotein complex"/>
    <property type="evidence" value="ECO:0007669"/>
    <property type="project" value="UniProtKB-KW"/>
</dbReference>
<reference evidence="10" key="1">
    <citation type="journal article" date="2014" name="BMC Genomics">
        <title>A pangenomic analysis of the Nannochloropsis organellar genomes reveals novel genetic variations in key metabolic genes.</title>
        <authorList>
            <person name="Starkenburg S.R."/>
            <person name="Kwon K.J."/>
            <person name="Jha R.K."/>
            <person name="McKay C."/>
            <person name="Jacobs M."/>
            <person name="Chertkov O."/>
            <person name="Twary S."/>
            <person name="Rocap G."/>
            <person name="Cattolico R.A."/>
        </authorList>
    </citation>
    <scope>NUCLEOTIDE SEQUENCE</scope>
    <source>
        <strain evidence="10">LAMB0001</strain>
    </source>
</reference>
<evidence type="ECO:0000256" key="8">
    <source>
        <dbReference type="RuleBase" id="RU000561"/>
    </source>
</evidence>
<comment type="similarity">
    <text evidence="1 7 8">Belongs to the bacterial ribosomal protein bL20 family.</text>
</comment>
<dbReference type="InterPro" id="IPR005813">
    <property type="entry name" value="Ribosomal_bL20"/>
</dbReference>
<evidence type="ECO:0000256" key="2">
    <source>
        <dbReference type="ARBA" id="ARBA00022730"/>
    </source>
</evidence>
<evidence type="ECO:0000256" key="1">
    <source>
        <dbReference type="ARBA" id="ARBA00007698"/>
    </source>
</evidence>
<keyword evidence="3 7" id="KW-0694">RNA-binding</keyword>
<keyword evidence="10" id="KW-0150">Chloroplast</keyword>
<dbReference type="AlphaFoldDB" id="A0A023PK32"/>
<dbReference type="InterPro" id="IPR049946">
    <property type="entry name" value="RIBOSOMAL_L20_CS"/>
</dbReference>
<dbReference type="NCBIfam" id="TIGR01032">
    <property type="entry name" value="rplT_bact"/>
    <property type="match status" value="1"/>
</dbReference>
<evidence type="ECO:0000256" key="6">
    <source>
        <dbReference type="ARBA" id="ARBA00035295"/>
    </source>
</evidence>
<protein>
    <recommendedName>
        <fullName evidence="6 7">Large ribosomal subunit protein bL20c</fullName>
    </recommendedName>
</protein>
<keyword evidence="10" id="KW-0934">Plastid</keyword>
<organism evidence="10">
    <name type="scientific">Nannochloropsis oceanica</name>
    <dbReference type="NCBI Taxonomy" id="145522"/>
    <lineage>
        <taxon>Eukaryota</taxon>
        <taxon>Sar</taxon>
        <taxon>Stramenopiles</taxon>
        <taxon>Ochrophyta</taxon>
        <taxon>Eustigmatophyceae</taxon>
        <taxon>Eustigmatales</taxon>
        <taxon>Monodopsidaceae</taxon>
        <taxon>Nannochloropsis</taxon>
    </lineage>
</organism>
<dbReference type="GO" id="GO:0000027">
    <property type="term" value="P:ribosomal large subunit assembly"/>
    <property type="evidence" value="ECO:0007669"/>
    <property type="project" value="UniProtKB-UniRule"/>
</dbReference>
<dbReference type="FunFam" id="1.10.1900.20:FF:000001">
    <property type="entry name" value="50S ribosomal protein L20"/>
    <property type="match status" value="1"/>
</dbReference>
<dbReference type="InterPro" id="IPR035566">
    <property type="entry name" value="Ribosomal_protein_bL20_C"/>
</dbReference>